<dbReference type="EMBL" id="LSRQ01003041">
    <property type="protein sequence ID" value="OAY72593.1"/>
    <property type="molecule type" value="Genomic_DNA"/>
</dbReference>
<dbReference type="Proteomes" id="UP000092600">
    <property type="component" value="Unassembled WGS sequence"/>
</dbReference>
<gene>
    <name evidence="2" type="ORF">ACMD2_16608</name>
    <name evidence="1" type="ORF">ACMD2_21696</name>
</gene>
<reference evidence="1 3" key="1">
    <citation type="journal article" date="2016" name="DNA Res.">
        <title>The draft genome of MD-2 pineapple using hybrid error correction of long reads.</title>
        <authorList>
            <person name="Redwan R.M."/>
            <person name="Saidin A."/>
            <person name="Kumar S.V."/>
        </authorList>
    </citation>
    <scope>NUCLEOTIDE SEQUENCE [LARGE SCALE GENOMIC DNA]</scope>
    <source>
        <strain evidence="3">cv. MD2</strain>
        <tissue evidence="1">Leaf</tissue>
    </source>
</reference>
<protein>
    <submittedName>
        <fullName evidence="1">Uncharacterized protein</fullName>
    </submittedName>
</protein>
<dbReference type="EMBL" id="LSRQ01000520">
    <property type="protein sequence ID" value="OAY82324.1"/>
    <property type="molecule type" value="Genomic_DNA"/>
</dbReference>
<accession>A0A199V6G0</accession>
<comment type="caution">
    <text evidence="1">The sequence shown here is derived from an EMBL/GenBank/DDBJ whole genome shotgun (WGS) entry which is preliminary data.</text>
</comment>
<evidence type="ECO:0000313" key="1">
    <source>
        <dbReference type="EMBL" id="OAY72593.1"/>
    </source>
</evidence>
<organism evidence="1 3">
    <name type="scientific">Ananas comosus</name>
    <name type="common">Pineapple</name>
    <name type="synonym">Ananas ananas</name>
    <dbReference type="NCBI Taxonomy" id="4615"/>
    <lineage>
        <taxon>Eukaryota</taxon>
        <taxon>Viridiplantae</taxon>
        <taxon>Streptophyta</taxon>
        <taxon>Embryophyta</taxon>
        <taxon>Tracheophyta</taxon>
        <taxon>Spermatophyta</taxon>
        <taxon>Magnoliopsida</taxon>
        <taxon>Liliopsida</taxon>
        <taxon>Poales</taxon>
        <taxon>Bromeliaceae</taxon>
        <taxon>Bromelioideae</taxon>
        <taxon>Ananas</taxon>
    </lineage>
</organism>
<evidence type="ECO:0000313" key="2">
    <source>
        <dbReference type="EMBL" id="OAY82324.1"/>
    </source>
</evidence>
<sequence>MGRVMTFQLLLPQ</sequence>
<name>A0A199V6G0_ANACO</name>
<proteinExistence type="predicted"/>
<evidence type="ECO:0000313" key="3">
    <source>
        <dbReference type="Proteomes" id="UP000092600"/>
    </source>
</evidence>